<accession>A0A397UGQ1</accession>
<dbReference type="AlphaFoldDB" id="A0A397UGQ1"/>
<protein>
    <submittedName>
        <fullName evidence="1">Uncharacterized protein</fullName>
    </submittedName>
</protein>
<reference evidence="1 2" key="1">
    <citation type="submission" date="2018-06" db="EMBL/GenBank/DDBJ databases">
        <title>Comparative genomics reveals the genomic features of Rhizophagus irregularis, R. cerebriforme, R. diaphanum and Gigaspora rosea, and their symbiotic lifestyle signature.</title>
        <authorList>
            <person name="Morin E."/>
            <person name="San Clemente H."/>
            <person name="Chen E.C.H."/>
            <person name="De La Providencia I."/>
            <person name="Hainaut M."/>
            <person name="Kuo A."/>
            <person name="Kohler A."/>
            <person name="Murat C."/>
            <person name="Tang N."/>
            <person name="Roy S."/>
            <person name="Loubradou J."/>
            <person name="Henrissat B."/>
            <person name="Grigoriev I.V."/>
            <person name="Corradi N."/>
            <person name="Roux C."/>
            <person name="Martin F.M."/>
        </authorList>
    </citation>
    <scope>NUCLEOTIDE SEQUENCE [LARGE SCALE GENOMIC DNA]</scope>
    <source>
        <strain evidence="1 2">DAOM 194757</strain>
    </source>
</reference>
<comment type="caution">
    <text evidence="1">The sequence shown here is derived from an EMBL/GenBank/DDBJ whole genome shotgun (WGS) entry which is preliminary data.</text>
</comment>
<name>A0A397UGQ1_9GLOM</name>
<dbReference type="Proteomes" id="UP000266673">
    <property type="component" value="Unassembled WGS sequence"/>
</dbReference>
<evidence type="ECO:0000313" key="2">
    <source>
        <dbReference type="Proteomes" id="UP000266673"/>
    </source>
</evidence>
<dbReference type="EMBL" id="QKWP01001574">
    <property type="protein sequence ID" value="RIB07969.1"/>
    <property type="molecule type" value="Genomic_DNA"/>
</dbReference>
<sequence>MLTQTLDKSRQAKLASQNLKTPDGAPLKKLFEHLLPREFLLLQTATLIVLVMINLKPMSGKINMAASTHRGNGKANKGLNKNENVKTYVQKALCEMSLSLLKILYFTDGIV</sequence>
<organism evidence="1 2">
    <name type="scientific">Gigaspora rosea</name>
    <dbReference type="NCBI Taxonomy" id="44941"/>
    <lineage>
        <taxon>Eukaryota</taxon>
        <taxon>Fungi</taxon>
        <taxon>Fungi incertae sedis</taxon>
        <taxon>Mucoromycota</taxon>
        <taxon>Glomeromycotina</taxon>
        <taxon>Glomeromycetes</taxon>
        <taxon>Diversisporales</taxon>
        <taxon>Gigasporaceae</taxon>
        <taxon>Gigaspora</taxon>
    </lineage>
</organism>
<proteinExistence type="predicted"/>
<keyword evidence="2" id="KW-1185">Reference proteome</keyword>
<evidence type="ECO:0000313" key="1">
    <source>
        <dbReference type="EMBL" id="RIB07969.1"/>
    </source>
</evidence>
<gene>
    <name evidence="1" type="ORF">C2G38_2045566</name>
</gene>